<sequence>MKLLRMRTAFILNVLFSICMYHNFVKKFYTSIDKEKKFLLFSKVKYKIKFYINRLINIFYKNNQMHFLVDKF</sequence>
<reference evidence="1 2" key="1">
    <citation type="journal article" date="2013" name="BMC Genomics">
        <title>Comparative genomics of Campylobacter concisus isolates reveals genetic diversity and provides insights into disease association.</title>
        <authorList>
            <person name="Deshpande N.P."/>
            <person name="Kaakoush N.O."/>
            <person name="Wilkins M.R."/>
            <person name="Mitchell H.M."/>
        </authorList>
    </citation>
    <scope>NUCLEOTIDE SEQUENCE [LARGE SCALE GENOMIC DNA]</scope>
    <source>
        <strain evidence="1 2">ATCC 51562</strain>
    </source>
</reference>
<comment type="caution">
    <text evidence="1">The sequence shown here is derived from an EMBL/GenBank/DDBJ whole genome shotgun (WGS) entry which is preliminary data.</text>
</comment>
<gene>
    <name evidence="1" type="ORF">ATCC51562_981</name>
</gene>
<accession>U2GHE5</accession>
<proteinExistence type="predicted"/>
<dbReference type="Proteomes" id="UP000016627">
    <property type="component" value="Unassembled WGS sequence"/>
</dbReference>
<protein>
    <submittedName>
        <fullName evidence="1">Uncharacterized protein</fullName>
    </submittedName>
</protein>
<name>U2GHE5_9BACT</name>
<evidence type="ECO:0000313" key="2">
    <source>
        <dbReference type="Proteomes" id="UP000016627"/>
    </source>
</evidence>
<dbReference type="PATRIC" id="fig|1242969.3.peg.1486"/>
<organism evidence="1 2">
    <name type="scientific">Campylobacter concisus ATCC 51562</name>
    <dbReference type="NCBI Taxonomy" id="1242969"/>
    <lineage>
        <taxon>Bacteria</taxon>
        <taxon>Pseudomonadati</taxon>
        <taxon>Campylobacterota</taxon>
        <taxon>Epsilonproteobacteria</taxon>
        <taxon>Campylobacterales</taxon>
        <taxon>Campylobacteraceae</taxon>
        <taxon>Campylobacter</taxon>
    </lineage>
</organism>
<dbReference type="EMBL" id="ANNI01000009">
    <property type="protein sequence ID" value="ERJ25398.1"/>
    <property type="molecule type" value="Genomic_DNA"/>
</dbReference>
<dbReference type="AlphaFoldDB" id="U2GHE5"/>
<evidence type="ECO:0000313" key="1">
    <source>
        <dbReference type="EMBL" id="ERJ25398.1"/>
    </source>
</evidence>